<keyword evidence="1" id="KW-0378">Hydrolase</keyword>
<dbReference type="AlphaFoldDB" id="A0A2A4F666"/>
<feature type="domain" description="Isochorismatase-like" evidence="2">
    <location>
        <begin position="12"/>
        <end position="185"/>
    </location>
</feature>
<gene>
    <name evidence="3" type="ORF">BWP39_06255</name>
</gene>
<dbReference type="Gene3D" id="3.40.50.850">
    <property type="entry name" value="Isochorismatase-like"/>
    <property type="match status" value="1"/>
</dbReference>
<dbReference type="EMBL" id="MTZV01000002">
    <property type="protein sequence ID" value="PCE28108.1"/>
    <property type="molecule type" value="Genomic_DNA"/>
</dbReference>
<evidence type="ECO:0000313" key="3">
    <source>
        <dbReference type="EMBL" id="PCE28108.1"/>
    </source>
</evidence>
<name>A0A2A4F666_9BURK</name>
<reference evidence="3 4" key="1">
    <citation type="submission" date="2017-01" db="EMBL/GenBank/DDBJ databases">
        <title>Whole-Genome Shotgun Sequencing of Two beta-Proteobacterial Species in Search of the Bulgecin Biosynthetic Cluster.</title>
        <authorList>
            <person name="Horsman M.E."/>
            <person name="Marous D.R."/>
            <person name="Li R."/>
            <person name="Oliver R.A."/>
            <person name="Byun B."/>
            <person name="Emrich S.J."/>
            <person name="Boggess B."/>
            <person name="Townsend C.A."/>
            <person name="Mobashery S."/>
        </authorList>
    </citation>
    <scope>NUCLEOTIDE SEQUENCE [LARGE SCALE GENOMIC DNA]</scope>
    <source>
        <strain evidence="3 4">ATCC 31363</strain>
    </source>
</reference>
<evidence type="ECO:0000256" key="1">
    <source>
        <dbReference type="ARBA" id="ARBA00022801"/>
    </source>
</evidence>
<evidence type="ECO:0000313" key="4">
    <source>
        <dbReference type="Proteomes" id="UP000218022"/>
    </source>
</evidence>
<dbReference type="GO" id="GO:0016787">
    <property type="term" value="F:hydrolase activity"/>
    <property type="evidence" value="ECO:0007669"/>
    <property type="project" value="UniProtKB-KW"/>
</dbReference>
<accession>A0A2A4F666</accession>
<evidence type="ECO:0000259" key="2">
    <source>
        <dbReference type="Pfam" id="PF00857"/>
    </source>
</evidence>
<dbReference type="InterPro" id="IPR000868">
    <property type="entry name" value="Isochorismatase-like_dom"/>
</dbReference>
<dbReference type="Pfam" id="PF00857">
    <property type="entry name" value="Isochorismatase"/>
    <property type="match status" value="1"/>
</dbReference>
<organism evidence="3 4">
    <name type="scientific">Paraburkholderia acidicola</name>
    <dbReference type="NCBI Taxonomy" id="1912599"/>
    <lineage>
        <taxon>Bacteria</taxon>
        <taxon>Pseudomonadati</taxon>
        <taxon>Pseudomonadota</taxon>
        <taxon>Betaproteobacteria</taxon>
        <taxon>Burkholderiales</taxon>
        <taxon>Burkholderiaceae</taxon>
        <taxon>Paraburkholderia</taxon>
    </lineage>
</organism>
<dbReference type="SUPFAM" id="SSF52499">
    <property type="entry name" value="Isochorismatase-like hydrolases"/>
    <property type="match status" value="1"/>
</dbReference>
<protein>
    <submittedName>
        <fullName evidence="3">Isochorismatase</fullName>
    </submittedName>
</protein>
<dbReference type="InterPro" id="IPR036380">
    <property type="entry name" value="Isochorismatase-like_sf"/>
</dbReference>
<proteinExistence type="predicted"/>
<dbReference type="PANTHER" id="PTHR43540:SF7">
    <property type="entry name" value="ISOCHORISMATASE FAMILY PROTEIN YECD"/>
    <property type="match status" value="1"/>
</dbReference>
<dbReference type="InterPro" id="IPR050272">
    <property type="entry name" value="Isochorismatase-like_hydrls"/>
</dbReference>
<dbReference type="RefSeq" id="WP_096717854.1">
    <property type="nucleotide sequence ID" value="NZ_MTZV01000002.1"/>
</dbReference>
<sequence length="196" mass="20686">MTQALSLDPKTTALVQIDLQHSNVARQLAPHPAAQVVQHSVQAANALRAAGGTIVFVRVDVAQLLTLPADKPLRTPGSPPPPAAASELVAEAGVQPGDLVITKHQWGAFYGTALDQQLRRCGTRTIALTGIATNFGVESTARAAFDRGYEVVFVEDAMSSISADAHRFSVEQIFPYVGRVRSTAEFVGAVSASATR</sequence>
<dbReference type="OrthoDB" id="9807387at2"/>
<comment type="caution">
    <text evidence="3">The sequence shown here is derived from an EMBL/GenBank/DDBJ whole genome shotgun (WGS) entry which is preliminary data.</text>
</comment>
<dbReference type="CDD" id="cd00431">
    <property type="entry name" value="cysteine_hydrolases"/>
    <property type="match status" value="1"/>
</dbReference>
<dbReference type="Proteomes" id="UP000218022">
    <property type="component" value="Unassembled WGS sequence"/>
</dbReference>
<dbReference type="PANTHER" id="PTHR43540">
    <property type="entry name" value="PEROXYUREIDOACRYLATE/UREIDOACRYLATE AMIDOHYDROLASE-RELATED"/>
    <property type="match status" value="1"/>
</dbReference>